<reference evidence="2" key="1">
    <citation type="submission" date="2024-07" db="EMBL/GenBank/DDBJ databases">
        <title>Two chromosome-level genome assemblies of Korean endemic species Abeliophyllum distichum and Forsythia ovata (Oleaceae).</title>
        <authorList>
            <person name="Jang H."/>
        </authorList>
    </citation>
    <scope>NUCLEOTIDE SEQUENCE [LARGE SCALE GENOMIC DNA]</scope>
</reference>
<dbReference type="AlphaFoldDB" id="A0ABD1RPM7"/>
<sequence>MRSRTCTEGYCAAITTYVGGGESGDTNHMLHKIELAEKASFSEQQVELFCHSIIRSDRHLRSRHSTLWESKMNPRSGHLLIYFLELQARVKGLHQNHSSI</sequence>
<evidence type="ECO:0000313" key="2">
    <source>
        <dbReference type="Proteomes" id="UP001604277"/>
    </source>
</evidence>
<gene>
    <name evidence="1" type="ORF">Fot_43281</name>
</gene>
<accession>A0ABD1RPM7</accession>
<comment type="caution">
    <text evidence="1">The sequence shown here is derived from an EMBL/GenBank/DDBJ whole genome shotgun (WGS) entry which is preliminary data.</text>
</comment>
<proteinExistence type="predicted"/>
<name>A0ABD1RPM7_9LAMI</name>
<dbReference type="EMBL" id="JBFOLJ010000012">
    <property type="protein sequence ID" value="KAL2489989.1"/>
    <property type="molecule type" value="Genomic_DNA"/>
</dbReference>
<evidence type="ECO:0000313" key="1">
    <source>
        <dbReference type="EMBL" id="KAL2489989.1"/>
    </source>
</evidence>
<dbReference type="Proteomes" id="UP001604277">
    <property type="component" value="Unassembled WGS sequence"/>
</dbReference>
<organism evidence="1 2">
    <name type="scientific">Forsythia ovata</name>
    <dbReference type="NCBI Taxonomy" id="205694"/>
    <lineage>
        <taxon>Eukaryota</taxon>
        <taxon>Viridiplantae</taxon>
        <taxon>Streptophyta</taxon>
        <taxon>Embryophyta</taxon>
        <taxon>Tracheophyta</taxon>
        <taxon>Spermatophyta</taxon>
        <taxon>Magnoliopsida</taxon>
        <taxon>eudicotyledons</taxon>
        <taxon>Gunneridae</taxon>
        <taxon>Pentapetalae</taxon>
        <taxon>asterids</taxon>
        <taxon>lamiids</taxon>
        <taxon>Lamiales</taxon>
        <taxon>Oleaceae</taxon>
        <taxon>Forsythieae</taxon>
        <taxon>Forsythia</taxon>
    </lineage>
</organism>
<keyword evidence="2" id="KW-1185">Reference proteome</keyword>
<protein>
    <submittedName>
        <fullName evidence="1">Uncharacterized protein</fullName>
    </submittedName>
</protein>